<dbReference type="Pfam" id="PF26215">
    <property type="entry name" value="HTH_animal"/>
    <property type="match status" value="1"/>
</dbReference>
<accession>A0A2J8A9M0</accession>
<evidence type="ECO:0000313" key="4">
    <source>
        <dbReference type="Proteomes" id="UP000236333"/>
    </source>
</evidence>
<dbReference type="PANTHER" id="PTHR21301:SF10">
    <property type="entry name" value="REVERSE TRANSCRIPTASE DOMAIN-CONTAINING PROTEIN"/>
    <property type="match status" value="1"/>
</dbReference>
<dbReference type="EMBL" id="PGGS01000100">
    <property type="protein sequence ID" value="PNH09195.1"/>
    <property type="molecule type" value="Genomic_DNA"/>
</dbReference>
<reference evidence="3 4" key="1">
    <citation type="journal article" date="2017" name="Mol. Biol. Evol.">
        <title>The 4-celled Tetrabaena socialis nuclear genome reveals the essential components for genetic control of cell number at the origin of multicellularity in the volvocine lineage.</title>
        <authorList>
            <person name="Featherston J."/>
            <person name="Arakaki Y."/>
            <person name="Hanschen E.R."/>
            <person name="Ferris P.J."/>
            <person name="Michod R.E."/>
            <person name="Olson B.J.S.C."/>
            <person name="Nozaki H."/>
            <person name="Durand P.M."/>
        </authorList>
    </citation>
    <scope>NUCLEOTIDE SEQUENCE [LARGE SCALE GENOMIC DNA]</scope>
    <source>
        <strain evidence="3 4">NIES-571</strain>
    </source>
</reference>
<dbReference type="Proteomes" id="UP000236333">
    <property type="component" value="Unassembled WGS sequence"/>
</dbReference>
<proteinExistence type="predicted"/>
<keyword evidence="4" id="KW-1185">Reference proteome</keyword>
<feature type="region of interest" description="Disordered" evidence="1">
    <location>
        <begin position="222"/>
        <end position="245"/>
    </location>
</feature>
<evidence type="ECO:0000259" key="2">
    <source>
        <dbReference type="Pfam" id="PF26215"/>
    </source>
</evidence>
<dbReference type="AlphaFoldDB" id="A0A2J8A9M0"/>
<organism evidence="3 4">
    <name type="scientific">Tetrabaena socialis</name>
    <dbReference type="NCBI Taxonomy" id="47790"/>
    <lineage>
        <taxon>Eukaryota</taxon>
        <taxon>Viridiplantae</taxon>
        <taxon>Chlorophyta</taxon>
        <taxon>core chlorophytes</taxon>
        <taxon>Chlorophyceae</taxon>
        <taxon>CS clade</taxon>
        <taxon>Chlamydomonadales</taxon>
        <taxon>Tetrabaenaceae</taxon>
        <taxon>Tetrabaena</taxon>
    </lineage>
</organism>
<evidence type="ECO:0000256" key="1">
    <source>
        <dbReference type="SAM" id="MobiDB-lite"/>
    </source>
</evidence>
<feature type="domain" description="Helix-turn-helix" evidence="2">
    <location>
        <begin position="522"/>
        <end position="575"/>
    </location>
</feature>
<dbReference type="PANTHER" id="PTHR21301">
    <property type="entry name" value="REVERSE TRANSCRIPTASE"/>
    <property type="match status" value="1"/>
</dbReference>
<dbReference type="InterPro" id="IPR058912">
    <property type="entry name" value="HTH_animal"/>
</dbReference>
<name>A0A2J8A9M0_9CHLO</name>
<sequence>MAPHVDRHAYHQSKNFPPGAFDAWSAKFLELMERYFNDHNPPTHFHWPLLSPSELGAFKVAIRGYIVTVTDKSAATFQLVCVKFYALQCYLDLTTHPLYYSPVAPEHRNAVYLAHNQRLQHLNLSYAAALRDAYYAGTIKMHKDPPSTRFLACSQSCPSTEISHCFTAILRAVARSFSKVWASELPNFPMWLIDNSSGVISMLHAFNAAQFPVDLPAVPAGDAPAAAPGPEAAPAPGAPAPSPSPAVARDFSRLYTNLPHDKIRAALHALFAKCLAAEGTTHLLVHSWLPKPTTDTPVPQQQYKARFAGPTDYVPPVGSRYKEDQSGDATRKITLDDFDALLDTLLNATFIEFAGLLVQQICGVPMGISPAPFIANLFLAWYEFEFLLQYNAFAPVDIPDDSTAAERTAREAQNERSRAVRDLLRYFIYTRRFLDDLLSLRNPHLEPLLKRGAGPAPGHVIHGLYPEELDIPVQQHPHLPVNELPFLDILLCFVPVDGVCRFTTGLYDKRDQPALRLVRLSRFIHFTSNVNEAAKRTIFISQFRRLQRNILEIDNFISEIGHLIATLLERGYLRHRLLRQCADQLFFQPQLFLVQRRTPAYRDLMLHIRRAVHDLVSRKRRLSNSA</sequence>
<evidence type="ECO:0000313" key="3">
    <source>
        <dbReference type="EMBL" id="PNH09195.1"/>
    </source>
</evidence>
<protein>
    <recommendedName>
        <fullName evidence="2">Helix-turn-helix domain-containing protein</fullName>
    </recommendedName>
</protein>
<feature type="compositionally biased region" description="Pro residues" evidence="1">
    <location>
        <begin position="231"/>
        <end position="244"/>
    </location>
</feature>
<comment type="caution">
    <text evidence="3">The sequence shown here is derived from an EMBL/GenBank/DDBJ whole genome shotgun (WGS) entry which is preliminary data.</text>
</comment>
<gene>
    <name evidence="3" type="ORF">TSOC_004237</name>
</gene>
<dbReference type="OrthoDB" id="543629at2759"/>